<evidence type="ECO:0000313" key="1">
    <source>
        <dbReference type="EMBL" id="MBK1698870.1"/>
    </source>
</evidence>
<evidence type="ECO:0000313" key="2">
    <source>
        <dbReference type="Proteomes" id="UP000778970"/>
    </source>
</evidence>
<sequence length="167" mass="18854">MTSLLRLNELDPGNPIDLLEELVSANDWVFDRPSDEELAIQVQGKWVAYHLWTVWHAHMRAMSFACHFDFRIPEAKRREARELIARFNETLWLGHFDFVSEDGSVLFRHTIPLRGTAGASVEQLEDLVDTAVAECERFYPALQLVVWGGQATGDALAAALMETVGEA</sequence>
<protein>
    <recommendedName>
        <fullName evidence="3">Sensory transduction regulator</fullName>
    </recommendedName>
</protein>
<dbReference type="Pfam" id="PF10722">
    <property type="entry name" value="YbjN"/>
    <property type="match status" value="1"/>
</dbReference>
<reference evidence="1" key="1">
    <citation type="submission" date="2017-08" db="EMBL/GenBank/DDBJ databases">
        <authorList>
            <person name="Imhoff J.F."/>
            <person name="Rahn T."/>
            <person name="Kuenzel S."/>
            <person name="Neulinger S.C."/>
        </authorList>
    </citation>
    <scope>NUCLEOTIDE SEQUENCE</scope>
    <source>
        <strain evidence="1">DSM 9154</strain>
    </source>
</reference>
<name>A0A934QLS2_9PROT</name>
<organism evidence="1 2">
    <name type="scientific">Rhodovibrio salinarum</name>
    <dbReference type="NCBI Taxonomy" id="1087"/>
    <lineage>
        <taxon>Bacteria</taxon>
        <taxon>Pseudomonadati</taxon>
        <taxon>Pseudomonadota</taxon>
        <taxon>Alphaproteobacteria</taxon>
        <taxon>Rhodospirillales</taxon>
        <taxon>Rhodovibrionaceae</taxon>
        <taxon>Rhodovibrio</taxon>
    </lineage>
</organism>
<keyword evidence="2" id="KW-1185">Reference proteome</keyword>
<evidence type="ECO:0008006" key="3">
    <source>
        <dbReference type="Google" id="ProtNLM"/>
    </source>
</evidence>
<comment type="caution">
    <text evidence="1">The sequence shown here is derived from an EMBL/GenBank/DDBJ whole genome shotgun (WGS) entry which is preliminary data.</text>
</comment>
<proteinExistence type="predicted"/>
<reference evidence="1" key="2">
    <citation type="journal article" date="2020" name="Microorganisms">
        <title>Osmotic Adaptation and Compatible Solute Biosynthesis of Phototrophic Bacteria as Revealed from Genome Analyses.</title>
        <authorList>
            <person name="Imhoff J.F."/>
            <person name="Rahn T."/>
            <person name="Kunzel S."/>
            <person name="Keller A."/>
            <person name="Neulinger S.C."/>
        </authorList>
    </citation>
    <scope>NUCLEOTIDE SEQUENCE</scope>
    <source>
        <strain evidence="1">DSM 9154</strain>
    </source>
</reference>
<dbReference type="AlphaFoldDB" id="A0A934QLS2"/>
<dbReference type="InterPro" id="IPR019660">
    <property type="entry name" value="Put_sensory_transdc_reg_YbjN"/>
</dbReference>
<gene>
    <name evidence="1" type="ORF">CKO21_16615</name>
</gene>
<accession>A0A934QLS2</accession>
<dbReference type="CDD" id="cd17033">
    <property type="entry name" value="DR1245-like"/>
    <property type="match status" value="1"/>
</dbReference>
<dbReference type="RefSeq" id="WP_027287788.1">
    <property type="nucleotide sequence ID" value="NZ_NRRE01000032.1"/>
</dbReference>
<dbReference type="Proteomes" id="UP000778970">
    <property type="component" value="Unassembled WGS sequence"/>
</dbReference>
<dbReference type="EMBL" id="NRRE01000032">
    <property type="protein sequence ID" value="MBK1698870.1"/>
    <property type="molecule type" value="Genomic_DNA"/>
</dbReference>